<dbReference type="EMBL" id="MU151554">
    <property type="protein sequence ID" value="KAF9442872.1"/>
    <property type="molecule type" value="Genomic_DNA"/>
</dbReference>
<organism evidence="3 4">
    <name type="scientific">Macrolepiota fuliginosa MF-IS2</name>
    <dbReference type="NCBI Taxonomy" id="1400762"/>
    <lineage>
        <taxon>Eukaryota</taxon>
        <taxon>Fungi</taxon>
        <taxon>Dikarya</taxon>
        <taxon>Basidiomycota</taxon>
        <taxon>Agaricomycotina</taxon>
        <taxon>Agaricomycetes</taxon>
        <taxon>Agaricomycetidae</taxon>
        <taxon>Agaricales</taxon>
        <taxon>Agaricineae</taxon>
        <taxon>Agaricaceae</taxon>
        <taxon>Macrolepiota</taxon>
    </lineage>
</organism>
<proteinExistence type="predicted"/>
<dbReference type="SUPFAM" id="SSF81383">
    <property type="entry name" value="F-box domain"/>
    <property type="match status" value="1"/>
</dbReference>
<sequence length="623" mass="70219">MEQQATSSPTRSPPLPRDELPDSPVVESPIDRTALGDRVPFMLRSWEMAAFVATSSPEIAKDLSTATTRRLVGLMLLDLPPEILIDILFHLPFASVVICQRVNRHLHVLIYQSTDLQYYVHLGISGLVDNPRSNLAVSERLSLILARERRWDELEFDFHKVVNITFPFRAATTTLSVGVFGGFAPEKCRYMRIPSVATEEVKWREVHTEQKIVSLLPGFYEPDLHVLITAQPRTMHTDTAKPGTVHYVRVHLSQLSTGEPHPDVRRATISFETREKFEDPKIFVRCGGDNMVLVLQDFGGTNRPEDQVLVYEWKTGELKLSFSAPWDSYYNLLFLNTHIFLLPNTKTGNLEYWQIPQSPSELTPSQPFFLLSLPCLCSGNTFQYITCLAEPSAGPFSASKPFYTNPEHAIAVFYVHILCLDQFSAFISFDDPPEPVPYDQWGPPVCRWFGGNPRQWLKTTFGQKCIILPLLAGTEGAPLTLLDFNLINVAKTLAAEHHIQATVSDEGGWAWVDEGYRAESALSGDYAENGLGYKGKDKQFTLQSHEAGGPRSNPPADVTETYNSPRESRPQPRAIIQTMDPLNDPEGCFAYTVYSSLPYTVRSSRDKYRFNELMLDEEIILGI</sequence>
<feature type="compositionally biased region" description="Low complexity" evidence="1">
    <location>
        <begin position="1"/>
        <end position="10"/>
    </location>
</feature>
<dbReference type="AlphaFoldDB" id="A0A9P5X3T5"/>
<dbReference type="CDD" id="cd09917">
    <property type="entry name" value="F-box_SF"/>
    <property type="match status" value="1"/>
</dbReference>
<feature type="region of interest" description="Disordered" evidence="1">
    <location>
        <begin position="543"/>
        <end position="572"/>
    </location>
</feature>
<evidence type="ECO:0000256" key="1">
    <source>
        <dbReference type="SAM" id="MobiDB-lite"/>
    </source>
</evidence>
<evidence type="ECO:0000313" key="4">
    <source>
        <dbReference type="Proteomes" id="UP000807342"/>
    </source>
</evidence>
<dbReference type="Pfam" id="PF12937">
    <property type="entry name" value="F-box-like"/>
    <property type="match status" value="1"/>
</dbReference>
<keyword evidence="4" id="KW-1185">Reference proteome</keyword>
<reference evidence="3" key="1">
    <citation type="submission" date="2020-11" db="EMBL/GenBank/DDBJ databases">
        <authorList>
            <consortium name="DOE Joint Genome Institute"/>
            <person name="Ahrendt S."/>
            <person name="Riley R."/>
            <person name="Andreopoulos W."/>
            <person name="Labutti K."/>
            <person name="Pangilinan J."/>
            <person name="Ruiz-Duenas F.J."/>
            <person name="Barrasa J.M."/>
            <person name="Sanchez-Garcia M."/>
            <person name="Camarero S."/>
            <person name="Miyauchi S."/>
            <person name="Serrano A."/>
            <person name="Linde D."/>
            <person name="Babiker R."/>
            <person name="Drula E."/>
            <person name="Ayuso-Fernandez I."/>
            <person name="Pacheco R."/>
            <person name="Padilla G."/>
            <person name="Ferreira P."/>
            <person name="Barriuso J."/>
            <person name="Kellner H."/>
            <person name="Castanera R."/>
            <person name="Alfaro M."/>
            <person name="Ramirez L."/>
            <person name="Pisabarro A.G."/>
            <person name="Kuo A."/>
            <person name="Tritt A."/>
            <person name="Lipzen A."/>
            <person name="He G."/>
            <person name="Yan M."/>
            <person name="Ng V."/>
            <person name="Cullen D."/>
            <person name="Martin F."/>
            <person name="Rosso M.-N."/>
            <person name="Henrissat B."/>
            <person name="Hibbett D."/>
            <person name="Martinez A.T."/>
            <person name="Grigoriev I.V."/>
        </authorList>
    </citation>
    <scope>NUCLEOTIDE SEQUENCE</scope>
    <source>
        <strain evidence="3">MF-IS2</strain>
    </source>
</reference>
<dbReference type="Proteomes" id="UP000807342">
    <property type="component" value="Unassembled WGS sequence"/>
</dbReference>
<protein>
    <recommendedName>
        <fullName evidence="2">F-box domain-containing protein</fullName>
    </recommendedName>
</protein>
<dbReference type="OrthoDB" id="3149552at2759"/>
<evidence type="ECO:0000313" key="3">
    <source>
        <dbReference type="EMBL" id="KAF9442872.1"/>
    </source>
</evidence>
<name>A0A9P5X3T5_9AGAR</name>
<feature type="region of interest" description="Disordered" evidence="1">
    <location>
        <begin position="1"/>
        <end position="29"/>
    </location>
</feature>
<feature type="domain" description="F-box" evidence="2">
    <location>
        <begin position="73"/>
        <end position="122"/>
    </location>
</feature>
<accession>A0A9P5X3T5</accession>
<dbReference type="PROSITE" id="PS50181">
    <property type="entry name" value="FBOX"/>
    <property type="match status" value="1"/>
</dbReference>
<comment type="caution">
    <text evidence="3">The sequence shown here is derived from an EMBL/GenBank/DDBJ whole genome shotgun (WGS) entry which is preliminary data.</text>
</comment>
<dbReference type="SMART" id="SM00256">
    <property type="entry name" value="FBOX"/>
    <property type="match status" value="1"/>
</dbReference>
<dbReference type="InterPro" id="IPR001810">
    <property type="entry name" value="F-box_dom"/>
</dbReference>
<dbReference type="InterPro" id="IPR036047">
    <property type="entry name" value="F-box-like_dom_sf"/>
</dbReference>
<evidence type="ECO:0000259" key="2">
    <source>
        <dbReference type="PROSITE" id="PS50181"/>
    </source>
</evidence>
<gene>
    <name evidence="3" type="ORF">P691DRAFT_779178</name>
</gene>